<protein>
    <submittedName>
        <fullName evidence="7">Glycosyltransferase</fullName>
    </submittedName>
</protein>
<evidence type="ECO:0000313" key="8">
    <source>
        <dbReference type="Proteomes" id="UP000285908"/>
    </source>
</evidence>
<keyword evidence="3" id="KW-0328">Glycosyltransferase</keyword>
<dbReference type="NCBIfam" id="TIGR04283">
    <property type="entry name" value="glyco_like_mftF"/>
    <property type="match status" value="1"/>
</dbReference>
<accession>A0A438AL57</accession>
<evidence type="ECO:0000256" key="3">
    <source>
        <dbReference type="ARBA" id="ARBA00022676"/>
    </source>
</evidence>
<name>A0A438AL57_9RHOB</name>
<dbReference type="GO" id="GO:0005886">
    <property type="term" value="C:plasma membrane"/>
    <property type="evidence" value="ECO:0007669"/>
    <property type="project" value="UniProtKB-SubCell"/>
</dbReference>
<reference evidence="7 8" key="1">
    <citation type="submission" date="2018-11" db="EMBL/GenBank/DDBJ databases">
        <title>Mesobaculum littorinae gen. nov., sp. nov., isolated from Littorina scabra that represents a novel genus of the order Rhodobacteraceae.</title>
        <authorList>
            <person name="Li F."/>
        </authorList>
    </citation>
    <scope>NUCLEOTIDE SEQUENCE [LARGE SCALE GENOMIC DNA]</scope>
    <source>
        <strain evidence="7 8">M0103</strain>
    </source>
</reference>
<gene>
    <name evidence="7" type="ORF">EKE94_02505</name>
</gene>
<organism evidence="7 8">
    <name type="scientific">Mesobaculum littorinae</name>
    <dbReference type="NCBI Taxonomy" id="2486419"/>
    <lineage>
        <taxon>Bacteria</taxon>
        <taxon>Pseudomonadati</taxon>
        <taxon>Pseudomonadota</taxon>
        <taxon>Alphaproteobacteria</taxon>
        <taxon>Rhodobacterales</taxon>
        <taxon>Roseobacteraceae</taxon>
        <taxon>Mesobaculum</taxon>
    </lineage>
</organism>
<dbReference type="RefSeq" id="WP_127905014.1">
    <property type="nucleotide sequence ID" value="NZ_RQXX01000001.1"/>
</dbReference>
<dbReference type="CDD" id="cd02522">
    <property type="entry name" value="GT_2_like_a"/>
    <property type="match status" value="1"/>
</dbReference>
<keyword evidence="5" id="KW-0472">Membrane</keyword>
<dbReference type="InterPro" id="IPR026461">
    <property type="entry name" value="Trfase_2_rSAM/seldom_assoc"/>
</dbReference>
<dbReference type="AlphaFoldDB" id="A0A438AL57"/>
<dbReference type="OrthoDB" id="5291101at2"/>
<dbReference type="InterPro" id="IPR001173">
    <property type="entry name" value="Glyco_trans_2-like"/>
</dbReference>
<feature type="domain" description="Glycosyltransferase 2-like" evidence="6">
    <location>
        <begin position="6"/>
        <end position="107"/>
    </location>
</feature>
<keyword evidence="4 7" id="KW-0808">Transferase</keyword>
<evidence type="ECO:0000313" key="7">
    <source>
        <dbReference type="EMBL" id="RVV99571.1"/>
    </source>
</evidence>
<dbReference type="SUPFAM" id="SSF53448">
    <property type="entry name" value="Nucleotide-diphospho-sugar transferases"/>
    <property type="match status" value="1"/>
</dbReference>
<dbReference type="Proteomes" id="UP000285908">
    <property type="component" value="Unassembled WGS sequence"/>
</dbReference>
<dbReference type="Pfam" id="PF00535">
    <property type="entry name" value="Glycos_transf_2"/>
    <property type="match status" value="1"/>
</dbReference>
<keyword evidence="8" id="KW-1185">Reference proteome</keyword>
<evidence type="ECO:0000259" key="6">
    <source>
        <dbReference type="Pfam" id="PF00535"/>
    </source>
</evidence>
<dbReference type="PANTHER" id="PTHR43646">
    <property type="entry name" value="GLYCOSYLTRANSFERASE"/>
    <property type="match status" value="1"/>
</dbReference>
<comment type="subcellular location">
    <subcellularLocation>
        <location evidence="1">Cell membrane</location>
    </subcellularLocation>
</comment>
<dbReference type="PANTHER" id="PTHR43646:SF2">
    <property type="entry name" value="GLYCOSYLTRANSFERASE 2-LIKE DOMAIN-CONTAINING PROTEIN"/>
    <property type="match status" value="1"/>
</dbReference>
<sequence length="231" mass="24301">MPAPLSIVIPTLNAADALAAASVPLVEGVSEGLVREMVVADGGSTDATRRVAEDLGAAWVPGPAGRGGQIARGVAAARGDWLLILHADCHLPRGWTDSVARHMGQSPERAGYFRLAFRATGLPPRLVAGWANLRAARLGLPYGDQGLLIARDVLARAGGVPDLPLMEDVALARALRGRLSPLDATITTSAERYLAEGWLRRGGRNLGLLARYLAGADSDELARAYAPRPPR</sequence>
<evidence type="ECO:0000256" key="2">
    <source>
        <dbReference type="ARBA" id="ARBA00022475"/>
    </source>
</evidence>
<dbReference type="InterPro" id="IPR029044">
    <property type="entry name" value="Nucleotide-diphossugar_trans"/>
</dbReference>
<evidence type="ECO:0000256" key="4">
    <source>
        <dbReference type="ARBA" id="ARBA00022679"/>
    </source>
</evidence>
<evidence type="ECO:0000256" key="1">
    <source>
        <dbReference type="ARBA" id="ARBA00004236"/>
    </source>
</evidence>
<dbReference type="EMBL" id="RQXX01000001">
    <property type="protein sequence ID" value="RVV99571.1"/>
    <property type="molecule type" value="Genomic_DNA"/>
</dbReference>
<evidence type="ECO:0000256" key="5">
    <source>
        <dbReference type="ARBA" id="ARBA00023136"/>
    </source>
</evidence>
<proteinExistence type="predicted"/>
<dbReference type="Gene3D" id="3.90.550.10">
    <property type="entry name" value="Spore Coat Polysaccharide Biosynthesis Protein SpsA, Chain A"/>
    <property type="match status" value="1"/>
</dbReference>
<dbReference type="GO" id="GO:0016757">
    <property type="term" value="F:glycosyltransferase activity"/>
    <property type="evidence" value="ECO:0007669"/>
    <property type="project" value="UniProtKB-KW"/>
</dbReference>
<keyword evidence="2" id="KW-1003">Cell membrane</keyword>
<comment type="caution">
    <text evidence="7">The sequence shown here is derived from an EMBL/GenBank/DDBJ whole genome shotgun (WGS) entry which is preliminary data.</text>
</comment>